<accession>A0A644WTH5</accession>
<dbReference type="SMART" id="SM00490">
    <property type="entry name" value="HELICc"/>
    <property type="match status" value="1"/>
</dbReference>
<evidence type="ECO:0000259" key="6">
    <source>
        <dbReference type="PROSITE" id="PS51194"/>
    </source>
</evidence>
<evidence type="ECO:0000256" key="4">
    <source>
        <dbReference type="ARBA" id="ARBA00022840"/>
    </source>
</evidence>
<dbReference type="InterPro" id="IPR011545">
    <property type="entry name" value="DEAD/DEAH_box_helicase_dom"/>
</dbReference>
<dbReference type="Gene3D" id="3.40.50.300">
    <property type="entry name" value="P-loop containing nucleotide triphosphate hydrolases"/>
    <property type="match status" value="2"/>
</dbReference>
<evidence type="ECO:0000259" key="5">
    <source>
        <dbReference type="PROSITE" id="PS51192"/>
    </source>
</evidence>
<dbReference type="PANTHER" id="PTHR47959:SF13">
    <property type="entry name" value="ATP-DEPENDENT RNA HELICASE RHLE"/>
    <property type="match status" value="1"/>
</dbReference>
<gene>
    <name evidence="8" type="primary">rhlE_15</name>
    <name evidence="8" type="ORF">SDC9_53061</name>
</gene>
<feature type="domain" description="Helicase ATP-binding" evidence="5">
    <location>
        <begin position="76"/>
        <end position="251"/>
    </location>
</feature>
<dbReference type="CDD" id="cd18787">
    <property type="entry name" value="SF2_C_DEAD"/>
    <property type="match status" value="1"/>
</dbReference>
<dbReference type="InterPro" id="IPR014001">
    <property type="entry name" value="Helicase_ATP-bd"/>
</dbReference>
<dbReference type="GO" id="GO:0003724">
    <property type="term" value="F:RNA helicase activity"/>
    <property type="evidence" value="ECO:0007669"/>
    <property type="project" value="UniProtKB-EC"/>
</dbReference>
<dbReference type="PROSITE" id="PS00039">
    <property type="entry name" value="DEAD_ATP_HELICASE"/>
    <property type="match status" value="1"/>
</dbReference>
<dbReference type="PROSITE" id="PS51194">
    <property type="entry name" value="HELICASE_CTER"/>
    <property type="match status" value="1"/>
</dbReference>
<evidence type="ECO:0000259" key="7">
    <source>
        <dbReference type="PROSITE" id="PS51195"/>
    </source>
</evidence>
<name>A0A644WTH5_9ZZZZ</name>
<comment type="caution">
    <text evidence="8">The sequence shown here is derived from an EMBL/GenBank/DDBJ whole genome shotgun (WGS) entry which is preliminary data.</text>
</comment>
<dbReference type="InterPro" id="IPR001650">
    <property type="entry name" value="Helicase_C-like"/>
</dbReference>
<dbReference type="SMART" id="SM00487">
    <property type="entry name" value="DEXDc"/>
    <property type="match status" value="1"/>
</dbReference>
<dbReference type="InterPro" id="IPR027417">
    <property type="entry name" value="P-loop_NTPase"/>
</dbReference>
<protein>
    <submittedName>
        <fullName evidence="8">ATP-dependent RNA helicase RhlE</fullName>
        <ecNumber evidence="8">3.6.4.13</ecNumber>
    </submittedName>
</protein>
<keyword evidence="3 8" id="KW-0347">Helicase</keyword>
<keyword evidence="1" id="KW-0547">Nucleotide-binding</keyword>
<dbReference type="Pfam" id="PF00270">
    <property type="entry name" value="DEAD"/>
    <property type="match status" value="1"/>
</dbReference>
<dbReference type="GO" id="GO:0005524">
    <property type="term" value="F:ATP binding"/>
    <property type="evidence" value="ECO:0007669"/>
    <property type="project" value="UniProtKB-KW"/>
</dbReference>
<dbReference type="InterPro" id="IPR000629">
    <property type="entry name" value="RNA-helicase_DEAD-box_CS"/>
</dbReference>
<dbReference type="SUPFAM" id="SSF52540">
    <property type="entry name" value="P-loop containing nucleoside triphosphate hydrolases"/>
    <property type="match status" value="1"/>
</dbReference>
<dbReference type="CDD" id="cd00268">
    <property type="entry name" value="DEADc"/>
    <property type="match status" value="1"/>
</dbReference>
<keyword evidence="2 8" id="KW-0378">Hydrolase</keyword>
<evidence type="ECO:0000313" key="8">
    <source>
        <dbReference type="EMBL" id="MPM06758.1"/>
    </source>
</evidence>
<dbReference type="InterPro" id="IPR014014">
    <property type="entry name" value="RNA_helicase_DEAD_Q_motif"/>
</dbReference>
<reference evidence="8" key="1">
    <citation type="submission" date="2019-08" db="EMBL/GenBank/DDBJ databases">
        <authorList>
            <person name="Kucharzyk K."/>
            <person name="Murdoch R.W."/>
            <person name="Higgins S."/>
            <person name="Loffler F."/>
        </authorList>
    </citation>
    <scope>NUCLEOTIDE SEQUENCE</scope>
</reference>
<dbReference type="InterPro" id="IPR050079">
    <property type="entry name" value="DEAD_box_RNA_helicase"/>
</dbReference>
<evidence type="ECO:0000256" key="3">
    <source>
        <dbReference type="ARBA" id="ARBA00022806"/>
    </source>
</evidence>
<dbReference type="EC" id="3.6.4.13" evidence="8"/>
<dbReference type="PANTHER" id="PTHR47959">
    <property type="entry name" value="ATP-DEPENDENT RNA HELICASE RHLE-RELATED"/>
    <property type="match status" value="1"/>
</dbReference>
<dbReference type="GO" id="GO:0016787">
    <property type="term" value="F:hydrolase activity"/>
    <property type="evidence" value="ECO:0007669"/>
    <property type="project" value="UniProtKB-KW"/>
</dbReference>
<feature type="domain" description="Helicase C-terminal" evidence="6">
    <location>
        <begin position="277"/>
        <end position="422"/>
    </location>
</feature>
<organism evidence="8">
    <name type="scientific">bioreactor metagenome</name>
    <dbReference type="NCBI Taxonomy" id="1076179"/>
    <lineage>
        <taxon>unclassified sequences</taxon>
        <taxon>metagenomes</taxon>
        <taxon>ecological metagenomes</taxon>
    </lineage>
</organism>
<sequence length="422" mass="47485">MEHALVFCMKAPLYSQEAIAYDSLRIDAPSEKYARQVASKDQSHMSFTSLGISESLCAVLQREHIATPYPIQKEVIPAVLGKRDVLGIAKTGSGKTLSYVLPILMHLQQKKSMGNRHIRVLVMVPTRELAAQVHSVFSQYIYESRLPIKALAVFGGASINPQMMAMSNVSILVATPGRLLELVSLHAVHLSSLEMVVLDEADKMLTVGFEKEMDQIFALLPEHRQNLLFSATLNNQIQALEKVLLHDPLVIKIEEESDDLDLIHQSAYSVPEEQKGPLLRYLIKSQDMKQVLVFTSSVARADRVVDKLQKNGIEARSIHSRKTQGARTDLLRDFKQGYLRVLVTTDLLSRGIDIEFLPFVINYELPRSPINFIHRIGRTGRAGRFGEAITLISPSEEAHFKVIEKKMKKKVPRKAWEPLDSF</sequence>
<dbReference type="GO" id="GO:0005829">
    <property type="term" value="C:cytosol"/>
    <property type="evidence" value="ECO:0007669"/>
    <property type="project" value="TreeGrafter"/>
</dbReference>
<evidence type="ECO:0000256" key="1">
    <source>
        <dbReference type="ARBA" id="ARBA00022741"/>
    </source>
</evidence>
<dbReference type="Pfam" id="PF00271">
    <property type="entry name" value="Helicase_C"/>
    <property type="match status" value="1"/>
</dbReference>
<feature type="domain" description="DEAD-box RNA helicase Q" evidence="7">
    <location>
        <begin position="45"/>
        <end position="73"/>
    </location>
</feature>
<dbReference type="EMBL" id="VSSQ01001262">
    <property type="protein sequence ID" value="MPM06758.1"/>
    <property type="molecule type" value="Genomic_DNA"/>
</dbReference>
<keyword evidence="4" id="KW-0067">ATP-binding</keyword>
<dbReference type="AlphaFoldDB" id="A0A644WTH5"/>
<evidence type="ECO:0000256" key="2">
    <source>
        <dbReference type="ARBA" id="ARBA00022801"/>
    </source>
</evidence>
<dbReference type="GO" id="GO:0003676">
    <property type="term" value="F:nucleic acid binding"/>
    <property type="evidence" value="ECO:0007669"/>
    <property type="project" value="InterPro"/>
</dbReference>
<dbReference type="InterPro" id="IPR044742">
    <property type="entry name" value="DEAD/DEAH_RhlB"/>
</dbReference>
<dbReference type="PROSITE" id="PS51195">
    <property type="entry name" value="Q_MOTIF"/>
    <property type="match status" value="1"/>
</dbReference>
<dbReference type="PROSITE" id="PS51192">
    <property type="entry name" value="HELICASE_ATP_BIND_1"/>
    <property type="match status" value="1"/>
</dbReference>
<proteinExistence type="predicted"/>